<protein>
    <submittedName>
        <fullName evidence="2">Esterase</fullName>
    </submittedName>
</protein>
<dbReference type="PANTHER" id="PTHR48098:SF1">
    <property type="entry name" value="DIACYLGLYCEROL ACYLTRANSFERASE_MYCOLYLTRANSFERASE AG85A"/>
    <property type="match status" value="1"/>
</dbReference>
<keyword evidence="3" id="KW-1185">Reference proteome</keyword>
<dbReference type="Pfam" id="PF00756">
    <property type="entry name" value="Esterase"/>
    <property type="match status" value="1"/>
</dbReference>
<evidence type="ECO:0000313" key="2">
    <source>
        <dbReference type="EMBL" id="QNG52760.1"/>
    </source>
</evidence>
<name>A0A7G7MIZ9_9PSEU</name>
<keyword evidence="1" id="KW-0812">Transmembrane</keyword>
<keyword evidence="1" id="KW-0472">Membrane</keyword>
<dbReference type="InterPro" id="IPR050583">
    <property type="entry name" value="Mycobacterial_A85_antigen"/>
</dbReference>
<dbReference type="RefSeq" id="WP_185719589.1">
    <property type="nucleotide sequence ID" value="NZ_BAAAWI010000001.1"/>
</dbReference>
<dbReference type="Gene3D" id="3.40.50.1820">
    <property type="entry name" value="alpha/beta hydrolase"/>
    <property type="match status" value="1"/>
</dbReference>
<feature type="transmembrane region" description="Helical" evidence="1">
    <location>
        <begin position="46"/>
        <end position="66"/>
    </location>
</feature>
<dbReference type="Proteomes" id="UP000515728">
    <property type="component" value="Chromosome"/>
</dbReference>
<dbReference type="InterPro" id="IPR000801">
    <property type="entry name" value="Esterase-like"/>
</dbReference>
<dbReference type="KEGG" id="ppel:H6H00_01465"/>
<dbReference type="InterPro" id="IPR029058">
    <property type="entry name" value="AB_hydrolase_fold"/>
</dbReference>
<organism evidence="2 3">
    <name type="scientific">Pseudonocardia petroleophila</name>
    <dbReference type="NCBI Taxonomy" id="37331"/>
    <lineage>
        <taxon>Bacteria</taxon>
        <taxon>Bacillati</taxon>
        <taxon>Actinomycetota</taxon>
        <taxon>Actinomycetes</taxon>
        <taxon>Pseudonocardiales</taxon>
        <taxon>Pseudonocardiaceae</taxon>
        <taxon>Pseudonocardia</taxon>
    </lineage>
</organism>
<gene>
    <name evidence="2" type="ORF">H6H00_01465</name>
</gene>
<reference evidence="2 3" key="1">
    <citation type="submission" date="2020-08" db="EMBL/GenBank/DDBJ databases">
        <authorList>
            <person name="Mo P."/>
        </authorList>
    </citation>
    <scope>NUCLEOTIDE SEQUENCE [LARGE SCALE GENOMIC DNA]</scope>
    <source>
        <strain evidence="2 3">CGMCC 4.1532</strain>
    </source>
</reference>
<dbReference type="SUPFAM" id="SSF53474">
    <property type="entry name" value="alpha/beta-Hydrolases"/>
    <property type="match status" value="1"/>
</dbReference>
<feature type="transmembrane region" description="Helical" evidence="1">
    <location>
        <begin position="105"/>
        <end position="125"/>
    </location>
</feature>
<feature type="transmembrane region" description="Helical" evidence="1">
    <location>
        <begin position="16"/>
        <end position="34"/>
    </location>
</feature>
<accession>A0A7G7MIZ9</accession>
<dbReference type="EMBL" id="CP060131">
    <property type="protein sequence ID" value="QNG52760.1"/>
    <property type="molecule type" value="Genomic_DNA"/>
</dbReference>
<dbReference type="PANTHER" id="PTHR48098">
    <property type="entry name" value="ENTEROCHELIN ESTERASE-RELATED"/>
    <property type="match status" value="1"/>
</dbReference>
<keyword evidence="1" id="KW-1133">Transmembrane helix</keyword>
<dbReference type="AlphaFoldDB" id="A0A7G7MIZ9"/>
<proteinExistence type="predicted"/>
<dbReference type="GO" id="GO:0016747">
    <property type="term" value="F:acyltransferase activity, transferring groups other than amino-acyl groups"/>
    <property type="evidence" value="ECO:0007669"/>
    <property type="project" value="TreeGrafter"/>
</dbReference>
<sequence length="436" mass="45137">MNVARVLDASLLDGPLPWVLTVAGALGAAWLLAGRGRAWWLRRVPLALGIGAVVAVLVTVVVDLVWRPFPDPLPVSAVVAVGVVAAAVGLAVLGGRRRGVRGRAGSVVALVAVVLLAAQSLNGVYREYPTLRTVLGLPPVDQVPFTDVALRVPLMPAKPGRPLDRAWTAPADLPPGGVVTEVDIPGPASGFVARPAMLYLPPAYLTSPRAELPVLVLMAGQPGGPRDWLDGGMLAARLDRYAAAHAGLAPVIVVVDDLGAPLADPLCVDSPLGNVATYLTVDVPAWVRSTLQVVDDPRVWAVGGLSSGGTCSLQMAVNHPEVYPTFVDISGESEPTLGDRARTVATVFGGDEAAFAAVNPLDVMATRRFPGTAGFLVGGAQDPVYLPQARQVLAACQAAGMDVRLLVLPGGHTFEVWGPGLEAALPWLGTRLGITG</sequence>
<evidence type="ECO:0000256" key="1">
    <source>
        <dbReference type="SAM" id="Phobius"/>
    </source>
</evidence>
<feature type="transmembrane region" description="Helical" evidence="1">
    <location>
        <begin position="72"/>
        <end position="93"/>
    </location>
</feature>
<evidence type="ECO:0000313" key="3">
    <source>
        <dbReference type="Proteomes" id="UP000515728"/>
    </source>
</evidence>